<dbReference type="PANTHER" id="PTHR33219">
    <property type="entry name" value="YLMG HOMOLOG PROTEIN 2, CHLOROPLASTIC"/>
    <property type="match status" value="1"/>
</dbReference>
<feature type="transmembrane region" description="Helical" evidence="2">
    <location>
        <begin position="62"/>
        <end position="83"/>
    </location>
</feature>
<dbReference type="EMBL" id="JALKCH010000006">
    <property type="protein sequence ID" value="MCK0197517.1"/>
    <property type="molecule type" value="Genomic_DNA"/>
</dbReference>
<sequence>MYSVLWLIDTLISLYVWILIASAVLSWLIAFNVVNPYNKVVRGLGEFLWRVTEPVLGPIRRVLPNLGGIDISPVILIIALYFIRNLLFELLV</sequence>
<dbReference type="PANTHER" id="PTHR33219:SF14">
    <property type="entry name" value="PROTEIN COFACTOR ASSEMBLY OF COMPLEX C SUBUNIT B CCB3, CHLOROPLASTIC-RELATED"/>
    <property type="match status" value="1"/>
</dbReference>
<keyword evidence="2" id="KW-1133">Transmembrane helix</keyword>
<evidence type="ECO:0000256" key="2">
    <source>
        <dbReference type="SAM" id="Phobius"/>
    </source>
</evidence>
<keyword evidence="4" id="KW-1185">Reference proteome</keyword>
<comment type="caution">
    <text evidence="3">The sequence shown here is derived from an EMBL/GenBank/DDBJ whole genome shotgun (WGS) entry which is preliminary data.</text>
</comment>
<dbReference type="Proteomes" id="UP001203284">
    <property type="component" value="Unassembled WGS sequence"/>
</dbReference>
<feature type="transmembrane region" description="Helical" evidence="2">
    <location>
        <begin position="12"/>
        <end position="34"/>
    </location>
</feature>
<organism evidence="3 4">
    <name type="scientific">Ancylobacter crimeensis</name>
    <dbReference type="NCBI Taxonomy" id="2579147"/>
    <lineage>
        <taxon>Bacteria</taxon>
        <taxon>Pseudomonadati</taxon>
        <taxon>Pseudomonadota</taxon>
        <taxon>Alphaproteobacteria</taxon>
        <taxon>Hyphomicrobiales</taxon>
        <taxon>Xanthobacteraceae</taxon>
        <taxon>Ancylobacter</taxon>
    </lineage>
</organism>
<dbReference type="InterPro" id="IPR003425">
    <property type="entry name" value="CCB3/YggT"/>
</dbReference>
<reference evidence="3 4" key="1">
    <citation type="submission" date="2022-04" db="EMBL/GenBank/DDBJ databases">
        <authorList>
            <person name="Grouzdev D.S."/>
            <person name="Pantiukh K.S."/>
            <person name="Krutkina M.S."/>
        </authorList>
    </citation>
    <scope>NUCLEOTIDE SEQUENCE [LARGE SCALE GENOMIC DNA]</scope>
    <source>
        <strain evidence="3 4">6x-1</strain>
    </source>
</reference>
<dbReference type="Pfam" id="PF02325">
    <property type="entry name" value="CCB3_YggT"/>
    <property type="match status" value="1"/>
</dbReference>
<comment type="similarity">
    <text evidence="1">Belongs to the YggT family.</text>
</comment>
<keyword evidence="2" id="KW-0812">Transmembrane</keyword>
<name>A0ABT0DC14_9HYPH</name>
<evidence type="ECO:0000313" key="4">
    <source>
        <dbReference type="Proteomes" id="UP001203284"/>
    </source>
</evidence>
<dbReference type="RefSeq" id="WP_247029309.1">
    <property type="nucleotide sequence ID" value="NZ_JALKCH010000006.1"/>
</dbReference>
<evidence type="ECO:0000313" key="3">
    <source>
        <dbReference type="EMBL" id="MCK0197517.1"/>
    </source>
</evidence>
<keyword evidence="2" id="KW-0472">Membrane</keyword>
<evidence type="ECO:0000256" key="1">
    <source>
        <dbReference type="ARBA" id="ARBA00010894"/>
    </source>
</evidence>
<proteinExistence type="inferred from homology"/>
<protein>
    <submittedName>
        <fullName evidence="3">YggT family protein</fullName>
    </submittedName>
</protein>
<gene>
    <name evidence="3" type="ORF">MWN34_11385</name>
</gene>
<accession>A0ABT0DC14</accession>